<dbReference type="EMBL" id="CP017921">
    <property type="protein sequence ID" value="APH39050.1"/>
    <property type="molecule type" value="Genomic_DNA"/>
</dbReference>
<evidence type="ECO:0000256" key="6">
    <source>
        <dbReference type="ARBA" id="ARBA00050038"/>
    </source>
</evidence>
<dbReference type="Gene3D" id="3.40.1490.10">
    <property type="entry name" value="Bit1"/>
    <property type="match status" value="1"/>
</dbReference>
<dbReference type="Proteomes" id="UP000267921">
    <property type="component" value="Unassembled WGS sequence"/>
</dbReference>
<dbReference type="SUPFAM" id="SSF102462">
    <property type="entry name" value="Peptidyl-tRNA hydrolase II"/>
    <property type="match status" value="1"/>
</dbReference>
<organism evidence="7 10">
    <name type="scientific">Methanohalophilus halophilus</name>
    <dbReference type="NCBI Taxonomy" id="2177"/>
    <lineage>
        <taxon>Archaea</taxon>
        <taxon>Methanobacteriati</taxon>
        <taxon>Methanobacteriota</taxon>
        <taxon>Stenosarchaea group</taxon>
        <taxon>Methanomicrobia</taxon>
        <taxon>Methanosarcinales</taxon>
        <taxon>Methanosarcinaceae</taxon>
        <taxon>Methanohalophilus</taxon>
    </lineage>
</organism>
<accession>A0A1L3Q2H3</accession>
<reference evidence="7 10" key="1">
    <citation type="submission" date="2016-10" db="EMBL/GenBank/DDBJ databases">
        <title>Methanohalophilus halophilus.</title>
        <authorList>
            <person name="L'haridon S."/>
        </authorList>
    </citation>
    <scope>NUCLEOTIDE SEQUENCE [LARGE SCALE GENOMIC DNA]</scope>
    <source>
        <strain evidence="7 10">Z-7982</strain>
    </source>
</reference>
<dbReference type="KEGG" id="mhaz:BHR79_05810"/>
<comment type="similarity">
    <text evidence="4">Belongs to the PTH2 family.</text>
</comment>
<dbReference type="Proteomes" id="UP000186879">
    <property type="component" value="Chromosome"/>
</dbReference>
<proteinExistence type="inferred from homology"/>
<evidence type="ECO:0000313" key="11">
    <source>
        <dbReference type="Proteomes" id="UP000198669"/>
    </source>
</evidence>
<dbReference type="EC" id="3.1.1.29" evidence="2"/>
<dbReference type="GO" id="GO:0004045">
    <property type="term" value="F:peptidyl-tRNA hydrolase activity"/>
    <property type="evidence" value="ECO:0007669"/>
    <property type="project" value="UniProtKB-EC"/>
</dbReference>
<keyword evidence="10" id="KW-1185">Reference proteome</keyword>
<reference evidence="8 12" key="3">
    <citation type="submission" date="2018-10" db="EMBL/GenBank/DDBJ databases">
        <title>Cultivation of a novel Methanohalophilus strain from Kebrit Deep of the Red Sea and a genomic comparison of members of the genus Methanohalophilus.</title>
        <authorList>
            <person name="Guan Y."/>
            <person name="Ngugi D.K."/>
            <person name="Stingl U."/>
        </authorList>
    </citation>
    <scope>NUCLEOTIDE SEQUENCE [LARGE SCALE GENOMIC DNA]</scope>
    <source>
        <strain evidence="8 12">DSM 3094</strain>
    </source>
</reference>
<evidence type="ECO:0000256" key="5">
    <source>
        <dbReference type="ARBA" id="ARBA00048707"/>
    </source>
</evidence>
<gene>
    <name evidence="7" type="ORF">BHR79_05810</name>
    <name evidence="8" type="ORF">EFE40_04445</name>
    <name evidence="9" type="ORF">SAMN04515625_1871</name>
</gene>
<reference evidence="9 11" key="2">
    <citation type="submission" date="2016-10" db="EMBL/GenBank/DDBJ databases">
        <authorList>
            <person name="de Groot N.N."/>
        </authorList>
    </citation>
    <scope>NUCLEOTIDE SEQUENCE [LARGE SCALE GENOMIC DNA]</scope>
    <source>
        <strain evidence="9 11">Z-7982</strain>
    </source>
</reference>
<name>A0A1L3Q2H3_9EURY</name>
<evidence type="ECO:0000313" key="9">
    <source>
        <dbReference type="EMBL" id="SDW91759.1"/>
    </source>
</evidence>
<dbReference type="FunFam" id="3.40.1490.10:FF:000001">
    <property type="entry name" value="Peptidyl-tRNA hydrolase 2"/>
    <property type="match status" value="1"/>
</dbReference>
<evidence type="ECO:0000256" key="1">
    <source>
        <dbReference type="ARBA" id="ARBA00003043"/>
    </source>
</evidence>
<evidence type="ECO:0000256" key="3">
    <source>
        <dbReference type="ARBA" id="ARBA00022801"/>
    </source>
</evidence>
<dbReference type="AlphaFoldDB" id="A0A1L3Q2H3"/>
<dbReference type="EMBL" id="RJJG01000003">
    <property type="protein sequence ID" value="RNI09893.1"/>
    <property type="molecule type" value="Genomic_DNA"/>
</dbReference>
<comment type="function">
    <text evidence="1">The natural substrate for this enzyme may be peptidyl-tRNAs which drop off the ribosome during protein synthesis.</text>
</comment>
<protein>
    <recommendedName>
        <fullName evidence="6">Peptidyl-tRNA hydrolase</fullName>
        <ecNumber evidence="2">3.1.1.29</ecNumber>
    </recommendedName>
</protein>
<evidence type="ECO:0000313" key="8">
    <source>
        <dbReference type="EMBL" id="RNI09893.1"/>
    </source>
</evidence>
<dbReference type="GO" id="GO:0005829">
    <property type="term" value="C:cytosol"/>
    <property type="evidence" value="ECO:0007669"/>
    <property type="project" value="TreeGrafter"/>
</dbReference>
<dbReference type="RefSeq" id="WP_072561486.1">
    <property type="nucleotide sequence ID" value="NZ_CP017921.1"/>
</dbReference>
<dbReference type="OrthoDB" id="6075at2157"/>
<dbReference type="NCBIfam" id="NF003314">
    <property type="entry name" value="PRK04322.1"/>
    <property type="match status" value="1"/>
</dbReference>
<dbReference type="EMBL" id="FNMU01000006">
    <property type="protein sequence ID" value="SDW91759.1"/>
    <property type="molecule type" value="Genomic_DNA"/>
</dbReference>
<dbReference type="STRING" id="2177.BHR79_05810"/>
<dbReference type="InterPro" id="IPR023476">
    <property type="entry name" value="Pep_tRNA_hydro_II_dom_sf"/>
</dbReference>
<dbReference type="GeneID" id="30583262"/>
<dbReference type="PANTHER" id="PTHR12649">
    <property type="entry name" value="PEPTIDYL-TRNA HYDROLASE 2"/>
    <property type="match status" value="1"/>
</dbReference>
<keyword evidence="3 7" id="KW-0378">Hydrolase</keyword>
<dbReference type="Proteomes" id="UP000198669">
    <property type="component" value="Unassembled WGS sequence"/>
</dbReference>
<dbReference type="InterPro" id="IPR002833">
    <property type="entry name" value="PTH2"/>
</dbReference>
<evidence type="ECO:0000313" key="12">
    <source>
        <dbReference type="Proteomes" id="UP000267921"/>
    </source>
</evidence>
<dbReference type="NCBIfam" id="TIGR00283">
    <property type="entry name" value="arch_pth2"/>
    <property type="match status" value="1"/>
</dbReference>
<dbReference type="CDD" id="cd02430">
    <property type="entry name" value="PTH2"/>
    <property type="match status" value="1"/>
</dbReference>
<evidence type="ECO:0000256" key="2">
    <source>
        <dbReference type="ARBA" id="ARBA00013260"/>
    </source>
</evidence>
<dbReference type="Pfam" id="PF01981">
    <property type="entry name" value="PTH2"/>
    <property type="match status" value="1"/>
</dbReference>
<sequence length="115" mass="12501">MFTCKQCIVIRQDLKLSKGKLAVQVAHAAVSASEKADSKIYSKWKAEGQKKVVLKVPAERDLYELREIARAQNLPTALIQDAGLTEIKPGTVTALGIGPATNEDIERITGSLKLL</sequence>
<comment type="catalytic activity">
    <reaction evidence="5">
        <text>an N-acyl-L-alpha-aminoacyl-tRNA + H2O = an N-acyl-L-amino acid + a tRNA + H(+)</text>
        <dbReference type="Rhea" id="RHEA:54448"/>
        <dbReference type="Rhea" id="RHEA-COMP:10123"/>
        <dbReference type="Rhea" id="RHEA-COMP:13883"/>
        <dbReference type="ChEBI" id="CHEBI:15377"/>
        <dbReference type="ChEBI" id="CHEBI:15378"/>
        <dbReference type="ChEBI" id="CHEBI:59874"/>
        <dbReference type="ChEBI" id="CHEBI:78442"/>
        <dbReference type="ChEBI" id="CHEBI:138191"/>
        <dbReference type="EC" id="3.1.1.29"/>
    </reaction>
</comment>
<dbReference type="PANTHER" id="PTHR12649:SF11">
    <property type="entry name" value="PEPTIDYL-TRNA HYDROLASE 2, MITOCHONDRIAL"/>
    <property type="match status" value="1"/>
</dbReference>
<evidence type="ECO:0000313" key="7">
    <source>
        <dbReference type="EMBL" id="APH39050.1"/>
    </source>
</evidence>
<evidence type="ECO:0000313" key="10">
    <source>
        <dbReference type="Proteomes" id="UP000186879"/>
    </source>
</evidence>
<evidence type="ECO:0000256" key="4">
    <source>
        <dbReference type="ARBA" id="ARBA00038050"/>
    </source>
</evidence>